<evidence type="ECO:0000313" key="2">
    <source>
        <dbReference type="Proteomes" id="UP000262440"/>
    </source>
</evidence>
<dbReference type="EMBL" id="MH460463">
    <property type="protein sequence ID" value="AXG67230.1"/>
    <property type="molecule type" value="Genomic_DNA"/>
</dbReference>
<sequence>MQYHVSNYGVFSLQCAQVYAFDQNTSLQAASAVNTVYKALFTLGLNGQANTVSGVLSGKRYASNLKWAYSAMPTTDDQFHIGTTVSSGCSRGNSANNLDWSANNTMFISDSTGNKSWSYGTCYVTTGSQSPSLTATILLRNEVGTGYNVTRTGRVSFNSYLVHTAAQFKYIRGTSTAVDASSYSYSIINGSSDMRMFADTTEADVVVPVDKYECIQNGKLFRFKPEELNFGQLVPGTRPKVQAFLTAKFDL</sequence>
<reference evidence="1 2" key="1">
    <citation type="journal article" date="2018" name="Front. Microbiol.">
        <title>Jumbo Bacteriophages Are Represented Within an Increasing Diversity of Environmental Viruses Infecting the Emerging Phytopathogen, Dickeya solani.</title>
        <authorList>
            <person name="Day A.W."/>
            <person name="Ahn J."/>
            <person name="Salmond G.P.C."/>
        </authorList>
    </citation>
    <scope>NUCLEOTIDE SEQUENCE [LARGE SCALE GENOMIC DNA]</scope>
</reference>
<protein>
    <submittedName>
        <fullName evidence="1">Uncharacterized protein</fullName>
    </submittedName>
</protein>
<organism evidence="1 2">
    <name type="scientific">Dickeya phage vB_DsoM_AD1</name>
    <dbReference type="NCBI Taxonomy" id="2283029"/>
    <lineage>
        <taxon>Viruses</taxon>
        <taxon>Duplodnaviria</taxon>
        <taxon>Heunggongvirae</taxon>
        <taxon>Uroviricota</taxon>
        <taxon>Caudoviricetes</taxon>
        <taxon>Alexandravirus</taxon>
        <taxon>Alexandravirus AD1</taxon>
    </lineage>
</organism>
<evidence type="ECO:0000313" key="1">
    <source>
        <dbReference type="EMBL" id="AXG67230.1"/>
    </source>
</evidence>
<accession>A0A384ZY93</accession>
<dbReference type="Proteomes" id="UP000262440">
    <property type="component" value="Segment"/>
</dbReference>
<name>A0A384ZY93_9CAUD</name>
<gene>
    <name evidence="1" type="ORF">AD1_186</name>
</gene>
<proteinExistence type="predicted"/>
<keyword evidence="2" id="KW-1185">Reference proteome</keyword>